<dbReference type="AlphaFoldDB" id="M6JJ71"/>
<protein>
    <submittedName>
        <fullName evidence="1">Uncharacterized protein</fullName>
    </submittedName>
</protein>
<accession>M6JJ71</accession>
<sequence>MRDRIFGFPGLCQSIERTVPEAFSIREYSETEYFKFLEYSKSMLYKLKIFLRCRWKI</sequence>
<dbReference type="EMBL" id="AHMU02000049">
    <property type="protein sequence ID" value="EMN21756.1"/>
    <property type="molecule type" value="Genomic_DNA"/>
</dbReference>
<reference evidence="1 2" key="1">
    <citation type="submission" date="2013-01" db="EMBL/GenBank/DDBJ databases">
        <authorList>
            <person name="Harkins D.M."/>
            <person name="Durkin A.S."/>
            <person name="Brinkac L.M."/>
            <person name="Haft D.H."/>
            <person name="Selengut J.D."/>
            <person name="Sanka R."/>
            <person name="DePew J."/>
            <person name="Purushe J."/>
            <person name="Hartskeerl R.A."/>
            <person name="Ahmed A."/>
            <person name="van der Linden H."/>
            <person name="Goris M.G.A."/>
            <person name="Vinetz J.M."/>
            <person name="Sutton G.G."/>
            <person name="Nierman W.C."/>
            <person name="Fouts D.E."/>
        </authorList>
    </citation>
    <scope>NUCLEOTIDE SEQUENCE [LARGE SCALE GENOMIC DNA]</scope>
    <source>
        <strain evidence="1 2">MAVJ 401</strain>
    </source>
</reference>
<name>M6JJ71_9LEPT</name>
<organism evidence="1 2">
    <name type="scientific">Leptospira santarosai serovar Arenal str. MAVJ 401</name>
    <dbReference type="NCBI Taxonomy" id="1049976"/>
    <lineage>
        <taxon>Bacteria</taxon>
        <taxon>Pseudomonadati</taxon>
        <taxon>Spirochaetota</taxon>
        <taxon>Spirochaetia</taxon>
        <taxon>Leptospirales</taxon>
        <taxon>Leptospiraceae</taxon>
        <taxon>Leptospira</taxon>
    </lineage>
</organism>
<dbReference type="Proteomes" id="UP000012106">
    <property type="component" value="Unassembled WGS sequence"/>
</dbReference>
<gene>
    <name evidence="1" type="ORF">LEP1GSC063_3691</name>
</gene>
<evidence type="ECO:0000313" key="1">
    <source>
        <dbReference type="EMBL" id="EMN21756.1"/>
    </source>
</evidence>
<evidence type="ECO:0000313" key="2">
    <source>
        <dbReference type="Proteomes" id="UP000012106"/>
    </source>
</evidence>
<comment type="caution">
    <text evidence="1">The sequence shown here is derived from an EMBL/GenBank/DDBJ whole genome shotgun (WGS) entry which is preliminary data.</text>
</comment>
<proteinExistence type="predicted"/>